<evidence type="ECO:0000313" key="12">
    <source>
        <dbReference type="EMBL" id="MBE9028856.1"/>
    </source>
</evidence>
<dbReference type="InterPro" id="IPR003439">
    <property type="entry name" value="ABC_transporter-like_ATP-bd"/>
</dbReference>
<name>A0A928VLK3_9CYAN</name>
<feature type="transmembrane region" description="Helical" evidence="9">
    <location>
        <begin position="162"/>
        <end position="185"/>
    </location>
</feature>
<feature type="transmembrane region" description="Helical" evidence="9">
    <location>
        <begin position="32"/>
        <end position="52"/>
    </location>
</feature>
<feature type="domain" description="ABC transporter" evidence="10">
    <location>
        <begin position="359"/>
        <end position="599"/>
    </location>
</feature>
<keyword evidence="4 9" id="KW-0812">Transmembrane</keyword>
<evidence type="ECO:0000256" key="6">
    <source>
        <dbReference type="ARBA" id="ARBA00022840"/>
    </source>
</evidence>
<dbReference type="AlphaFoldDB" id="A0A928VLK3"/>
<keyword evidence="5" id="KW-0547">Nucleotide-binding</keyword>
<dbReference type="InterPro" id="IPR036640">
    <property type="entry name" value="ABC1_TM_sf"/>
</dbReference>
<dbReference type="InterPro" id="IPR003593">
    <property type="entry name" value="AAA+_ATPase"/>
</dbReference>
<dbReference type="PANTHER" id="PTHR43394">
    <property type="entry name" value="ATP-DEPENDENT PERMEASE MDL1, MITOCHONDRIAL"/>
    <property type="match status" value="1"/>
</dbReference>
<dbReference type="Gene3D" id="3.40.50.300">
    <property type="entry name" value="P-loop containing nucleotide triphosphate hydrolases"/>
    <property type="match status" value="1"/>
</dbReference>
<keyword evidence="7 9" id="KW-1133">Transmembrane helix</keyword>
<evidence type="ECO:0000256" key="7">
    <source>
        <dbReference type="ARBA" id="ARBA00022989"/>
    </source>
</evidence>
<dbReference type="FunFam" id="3.40.50.300:FF:000221">
    <property type="entry name" value="Multidrug ABC transporter ATP-binding protein"/>
    <property type="match status" value="1"/>
</dbReference>
<comment type="caution">
    <text evidence="12">The sequence shown here is derived from an EMBL/GenBank/DDBJ whole genome shotgun (WGS) entry which is preliminary data.</text>
</comment>
<feature type="transmembrane region" description="Helical" evidence="9">
    <location>
        <begin position="72"/>
        <end position="90"/>
    </location>
</feature>
<comment type="subcellular location">
    <subcellularLocation>
        <location evidence="1">Cell membrane</location>
        <topology evidence="1">Multi-pass membrane protein</topology>
    </subcellularLocation>
</comment>
<keyword evidence="2" id="KW-0813">Transport</keyword>
<gene>
    <name evidence="12" type="ORF">IQ266_03655</name>
</gene>
<dbReference type="Proteomes" id="UP000625316">
    <property type="component" value="Unassembled WGS sequence"/>
</dbReference>
<evidence type="ECO:0000313" key="13">
    <source>
        <dbReference type="Proteomes" id="UP000625316"/>
    </source>
</evidence>
<sequence>MQTVRASIAKIQRLLSWGRVLRLVWQSSPQWTVARTVLLFMQGLMPLLWFYIVKLIVDATAAGVQATNTDVTFNSVLGLLGMLGLVVVIMDLSDSASEFVDESQALLVTNHIFARLHGKAISADLEYYENPEYYDTLHHTQKEAPARTALVLKDCVDLCRGLISLLAVAGVLLSLHWMFIVLLVVTKVPEVLAHLKYAREVYRLGRQQASTERKANYFNWLLTDGWHAKENRLFALGEGFMQRFQDLRQQLFRERLAILLKNFIRKFLGKVSGNLAGVALLVYVTDRAFQGEITIGDYFLFYWVFRWGTANLQLVLRSLVGLYENNLFLSSLYEFLALPSRVKAPLEPRAIARSLQTGIEFEQVSFQYPTGTRQCLEEITLSIRPGELVALVGENGVGKTTLIKLLCRLYDPTAGRITWNGINLREFDPTELRQAISVVFQDYAHYDLTVRENIAFGKLAFADDTDRVVQAAKSSGAHAFIQNLPQQYETVLGKRFDEGEELSIGQWQKIAIARAFFRDAQVIVLDEPTSALDAKAEAEVFEQFRRLADDRAAVMISHRLSSVKKADRIYVFDQGRIVEQGRHDELIQQQGIYARMFEMQAQHYR</sequence>
<dbReference type="RefSeq" id="WP_264323679.1">
    <property type="nucleotide sequence ID" value="NZ_JADEXQ010000008.1"/>
</dbReference>
<feature type="domain" description="ABC transmembrane type-1" evidence="11">
    <location>
        <begin position="36"/>
        <end position="324"/>
    </location>
</feature>
<keyword evidence="3" id="KW-1003">Cell membrane</keyword>
<dbReference type="InterPro" id="IPR027417">
    <property type="entry name" value="P-loop_NTPase"/>
</dbReference>
<dbReference type="GO" id="GO:0015421">
    <property type="term" value="F:ABC-type oligopeptide transporter activity"/>
    <property type="evidence" value="ECO:0007669"/>
    <property type="project" value="TreeGrafter"/>
</dbReference>
<evidence type="ECO:0000259" key="11">
    <source>
        <dbReference type="PROSITE" id="PS50929"/>
    </source>
</evidence>
<dbReference type="SUPFAM" id="SSF52540">
    <property type="entry name" value="P-loop containing nucleoside triphosphate hydrolases"/>
    <property type="match status" value="1"/>
</dbReference>
<dbReference type="EMBL" id="JADEXQ010000008">
    <property type="protein sequence ID" value="MBE9028856.1"/>
    <property type="molecule type" value="Genomic_DNA"/>
</dbReference>
<evidence type="ECO:0000256" key="3">
    <source>
        <dbReference type="ARBA" id="ARBA00022475"/>
    </source>
</evidence>
<dbReference type="SMART" id="SM00382">
    <property type="entry name" value="AAA"/>
    <property type="match status" value="1"/>
</dbReference>
<keyword evidence="8 9" id="KW-0472">Membrane</keyword>
<protein>
    <submittedName>
        <fullName evidence="12">ABC transporter ATP-binding protein</fullName>
    </submittedName>
</protein>
<dbReference type="Gene3D" id="1.20.1560.10">
    <property type="entry name" value="ABC transporter type 1, transmembrane domain"/>
    <property type="match status" value="1"/>
</dbReference>
<evidence type="ECO:0000256" key="1">
    <source>
        <dbReference type="ARBA" id="ARBA00004651"/>
    </source>
</evidence>
<dbReference type="Pfam" id="PF00005">
    <property type="entry name" value="ABC_tran"/>
    <property type="match status" value="1"/>
</dbReference>
<evidence type="ECO:0000256" key="2">
    <source>
        <dbReference type="ARBA" id="ARBA00022448"/>
    </source>
</evidence>
<dbReference type="InterPro" id="IPR039421">
    <property type="entry name" value="Type_1_exporter"/>
</dbReference>
<organism evidence="12 13">
    <name type="scientific">Romeriopsis navalis LEGE 11480</name>
    <dbReference type="NCBI Taxonomy" id="2777977"/>
    <lineage>
        <taxon>Bacteria</taxon>
        <taxon>Bacillati</taxon>
        <taxon>Cyanobacteriota</taxon>
        <taxon>Cyanophyceae</taxon>
        <taxon>Leptolyngbyales</taxon>
        <taxon>Leptolyngbyaceae</taxon>
        <taxon>Romeriopsis</taxon>
        <taxon>Romeriopsis navalis</taxon>
    </lineage>
</organism>
<dbReference type="GO" id="GO:0005886">
    <property type="term" value="C:plasma membrane"/>
    <property type="evidence" value="ECO:0007669"/>
    <property type="project" value="UniProtKB-SubCell"/>
</dbReference>
<dbReference type="PROSITE" id="PS50893">
    <property type="entry name" value="ABC_TRANSPORTER_2"/>
    <property type="match status" value="1"/>
</dbReference>
<reference evidence="12" key="1">
    <citation type="submission" date="2020-10" db="EMBL/GenBank/DDBJ databases">
        <authorList>
            <person name="Castelo-Branco R."/>
            <person name="Eusebio N."/>
            <person name="Adriana R."/>
            <person name="Vieira A."/>
            <person name="Brugerolle De Fraissinette N."/>
            <person name="Rezende De Castro R."/>
            <person name="Schneider M.P."/>
            <person name="Vasconcelos V."/>
            <person name="Leao P.N."/>
        </authorList>
    </citation>
    <scope>NUCLEOTIDE SEQUENCE</scope>
    <source>
        <strain evidence="12">LEGE 11480</strain>
    </source>
</reference>
<dbReference type="PROSITE" id="PS50929">
    <property type="entry name" value="ABC_TM1F"/>
    <property type="match status" value="1"/>
</dbReference>
<accession>A0A928VLK3</accession>
<keyword evidence="6 12" id="KW-0067">ATP-binding</keyword>
<keyword evidence="13" id="KW-1185">Reference proteome</keyword>
<proteinExistence type="predicted"/>
<evidence type="ECO:0000256" key="9">
    <source>
        <dbReference type="SAM" id="Phobius"/>
    </source>
</evidence>
<evidence type="ECO:0000256" key="4">
    <source>
        <dbReference type="ARBA" id="ARBA00022692"/>
    </source>
</evidence>
<dbReference type="GO" id="GO:0016887">
    <property type="term" value="F:ATP hydrolysis activity"/>
    <property type="evidence" value="ECO:0007669"/>
    <property type="project" value="InterPro"/>
</dbReference>
<evidence type="ECO:0000256" key="8">
    <source>
        <dbReference type="ARBA" id="ARBA00023136"/>
    </source>
</evidence>
<dbReference type="InterPro" id="IPR011527">
    <property type="entry name" value="ABC1_TM_dom"/>
</dbReference>
<dbReference type="PANTHER" id="PTHR43394:SF1">
    <property type="entry name" value="ATP-BINDING CASSETTE SUB-FAMILY B MEMBER 10, MITOCHONDRIAL"/>
    <property type="match status" value="1"/>
</dbReference>
<evidence type="ECO:0000259" key="10">
    <source>
        <dbReference type="PROSITE" id="PS50893"/>
    </source>
</evidence>
<dbReference type="SUPFAM" id="SSF90123">
    <property type="entry name" value="ABC transporter transmembrane region"/>
    <property type="match status" value="1"/>
</dbReference>
<evidence type="ECO:0000256" key="5">
    <source>
        <dbReference type="ARBA" id="ARBA00022741"/>
    </source>
</evidence>
<dbReference type="GO" id="GO:0005524">
    <property type="term" value="F:ATP binding"/>
    <property type="evidence" value="ECO:0007669"/>
    <property type="project" value="UniProtKB-KW"/>
</dbReference>